<dbReference type="EMBL" id="MU826360">
    <property type="protein sequence ID" value="KAJ7378972.1"/>
    <property type="molecule type" value="Genomic_DNA"/>
</dbReference>
<comment type="caution">
    <text evidence="1">The sequence shown here is derived from an EMBL/GenBank/DDBJ whole genome shotgun (WGS) entry which is preliminary data.</text>
</comment>
<dbReference type="AlphaFoldDB" id="A0A9X0CWW5"/>
<keyword evidence="2" id="KW-1185">Reference proteome</keyword>
<proteinExistence type="predicted"/>
<evidence type="ECO:0000313" key="1">
    <source>
        <dbReference type="EMBL" id="KAJ7378972.1"/>
    </source>
</evidence>
<protein>
    <submittedName>
        <fullName evidence="1">Uncharacterized protein</fullName>
    </submittedName>
</protein>
<evidence type="ECO:0000313" key="2">
    <source>
        <dbReference type="Proteomes" id="UP001163046"/>
    </source>
</evidence>
<reference evidence="1" key="1">
    <citation type="submission" date="2023-01" db="EMBL/GenBank/DDBJ databases">
        <title>Genome assembly of the deep-sea coral Lophelia pertusa.</title>
        <authorList>
            <person name="Herrera S."/>
            <person name="Cordes E."/>
        </authorList>
    </citation>
    <scope>NUCLEOTIDE SEQUENCE</scope>
    <source>
        <strain evidence="1">USNM1676648</strain>
        <tissue evidence="1">Polyp</tissue>
    </source>
</reference>
<sequence>MWKLITYQRKNVLGLFRASLPEKVPSIPCTAQNVKDCRRHMSDDPASQDVHAATDVSAEHKIKFPKRGNFFIWNLTSNAGGSLMTLKPGSRTPEIECSGSYAEDNNNNNPSLTVIHDTTVFPIATWSIALTLNGTDQYHVSVDDNRRIVAKVSD</sequence>
<name>A0A9X0CWW5_9CNID</name>
<accession>A0A9X0CWW5</accession>
<dbReference type="Proteomes" id="UP001163046">
    <property type="component" value="Unassembled WGS sequence"/>
</dbReference>
<gene>
    <name evidence="1" type="ORF">OS493_018766</name>
</gene>
<organism evidence="1 2">
    <name type="scientific">Desmophyllum pertusum</name>
    <dbReference type="NCBI Taxonomy" id="174260"/>
    <lineage>
        <taxon>Eukaryota</taxon>
        <taxon>Metazoa</taxon>
        <taxon>Cnidaria</taxon>
        <taxon>Anthozoa</taxon>
        <taxon>Hexacorallia</taxon>
        <taxon>Scleractinia</taxon>
        <taxon>Caryophylliina</taxon>
        <taxon>Caryophylliidae</taxon>
        <taxon>Desmophyllum</taxon>
    </lineage>
</organism>